<reference evidence="14 15" key="1">
    <citation type="submission" date="2019-07" db="EMBL/GenBank/DDBJ databases">
        <title>Qingshengfaniella alkalisoli gen. nov., sp. nov., isolated from saline soil.</title>
        <authorList>
            <person name="Xu L."/>
            <person name="Huang X.-X."/>
            <person name="Sun J.-Q."/>
        </authorList>
    </citation>
    <scope>NUCLEOTIDE SEQUENCE [LARGE SCALE GENOMIC DNA]</scope>
    <source>
        <strain evidence="14 15">DSM 27279</strain>
    </source>
</reference>
<keyword evidence="15" id="KW-1185">Reference proteome</keyword>
<keyword evidence="3" id="KW-1003">Cell membrane</keyword>
<protein>
    <recommendedName>
        <fullName evidence="11">Lipopolysaccharide heptosyltransferase 1</fullName>
        <ecNumber evidence="10">2.4.99.23</ecNumber>
    </recommendedName>
    <alternativeName>
        <fullName evidence="12">ADP-heptose:lipopolysaccharide heptosyltransferase I</fullName>
    </alternativeName>
</protein>
<comment type="pathway">
    <text evidence="2">Bacterial outer membrane biogenesis; LPS core biosynthesis.</text>
</comment>
<organism evidence="14 15">
    <name type="scientific">Verticiella sediminum</name>
    <dbReference type="NCBI Taxonomy" id="1247510"/>
    <lineage>
        <taxon>Bacteria</taxon>
        <taxon>Pseudomonadati</taxon>
        <taxon>Pseudomonadota</taxon>
        <taxon>Betaproteobacteria</taxon>
        <taxon>Burkholderiales</taxon>
        <taxon>Alcaligenaceae</taxon>
        <taxon>Verticiella</taxon>
    </lineage>
</organism>
<proteinExistence type="inferred from homology"/>
<dbReference type="GO" id="GO:0009244">
    <property type="term" value="P:lipopolysaccharide core region biosynthetic process"/>
    <property type="evidence" value="ECO:0007669"/>
    <property type="project" value="InterPro"/>
</dbReference>
<dbReference type="Pfam" id="PF01075">
    <property type="entry name" value="Glyco_transf_9"/>
    <property type="match status" value="1"/>
</dbReference>
<evidence type="ECO:0000256" key="3">
    <source>
        <dbReference type="ARBA" id="ARBA00022475"/>
    </source>
</evidence>
<dbReference type="PANTHER" id="PTHR30160">
    <property type="entry name" value="TETRAACYLDISACCHARIDE 4'-KINASE-RELATED"/>
    <property type="match status" value="1"/>
</dbReference>
<dbReference type="GO" id="GO:0005829">
    <property type="term" value="C:cytosol"/>
    <property type="evidence" value="ECO:0007669"/>
    <property type="project" value="TreeGrafter"/>
</dbReference>
<dbReference type="Gene3D" id="3.40.50.2000">
    <property type="entry name" value="Glycogen Phosphorylase B"/>
    <property type="match status" value="2"/>
</dbReference>
<dbReference type="AlphaFoldDB" id="A0A556A8E0"/>
<comment type="similarity">
    <text evidence="9">Belongs to the glycosyltransferase 9 family.</text>
</comment>
<dbReference type="InterPro" id="IPR051199">
    <property type="entry name" value="LPS_LOS_Heptosyltrfase"/>
</dbReference>
<dbReference type="GO" id="GO:0005886">
    <property type="term" value="C:plasma membrane"/>
    <property type="evidence" value="ECO:0007669"/>
    <property type="project" value="UniProtKB-SubCell"/>
</dbReference>
<evidence type="ECO:0000313" key="14">
    <source>
        <dbReference type="EMBL" id="TSH89158.1"/>
    </source>
</evidence>
<evidence type="ECO:0000256" key="9">
    <source>
        <dbReference type="ARBA" id="ARBA00043995"/>
    </source>
</evidence>
<accession>A0A556A8E0</accession>
<dbReference type="RefSeq" id="WP_143951272.1">
    <property type="nucleotide sequence ID" value="NZ_BAABMB010000005.1"/>
</dbReference>
<evidence type="ECO:0000256" key="8">
    <source>
        <dbReference type="ARBA" id="ARBA00023136"/>
    </source>
</evidence>
<evidence type="ECO:0000256" key="2">
    <source>
        <dbReference type="ARBA" id="ARBA00004713"/>
    </source>
</evidence>
<dbReference type="OrthoDB" id="9767552at2"/>
<dbReference type="InterPro" id="IPR002201">
    <property type="entry name" value="Glyco_trans_9"/>
</dbReference>
<keyword evidence="4" id="KW-0997">Cell inner membrane</keyword>
<dbReference type="PANTHER" id="PTHR30160:SF19">
    <property type="entry name" value="LIPOPOLYSACCHARIDE HEPTOSYLTRANSFERASE 1"/>
    <property type="match status" value="1"/>
</dbReference>
<dbReference type="EC" id="2.4.99.23" evidence="10"/>
<dbReference type="NCBIfam" id="TIGR02193">
    <property type="entry name" value="heptsyl_trn_I"/>
    <property type="match status" value="1"/>
</dbReference>
<sequence>MGDLIHTLPAVSDMAAHLPGVRVDWVAEQSFAEIPTWHPAVERVVPVALRRWRKAWWTRPVRTEWKAYLRLLRERRYDAVIDSQGLIKSAALVAARAHGPRHGLDWHSAREPLASVFYQHKHRVEPMQAAVTRYRKLAGLALGYAPSGPPQFSLQALQEPPTPLRLDDGRLWPGPEGVGEFAAIMPSASRDPKLWPVDDWRAVLRWLAGAGCPPVLFAGNAEERARAQALAEGIAGAWVMPRMPLADTARVVNAATVTVGLDSGITHLSAALGRPTVGIYCATPVVRTPMTGPGFCLSLGDRGRPPSRAEVLAGAEQALATARGQAAA</sequence>
<dbReference type="CDD" id="cd03789">
    <property type="entry name" value="GT9_LPS_heptosyltransferase"/>
    <property type="match status" value="1"/>
</dbReference>
<gene>
    <name evidence="14" type="primary">waaC</name>
    <name evidence="14" type="ORF">FOZ76_25415</name>
</gene>
<evidence type="ECO:0000256" key="11">
    <source>
        <dbReference type="ARBA" id="ARBA00044190"/>
    </source>
</evidence>
<evidence type="ECO:0000313" key="15">
    <source>
        <dbReference type="Proteomes" id="UP000318405"/>
    </source>
</evidence>
<evidence type="ECO:0000256" key="5">
    <source>
        <dbReference type="ARBA" id="ARBA00022676"/>
    </source>
</evidence>
<keyword evidence="8" id="KW-0472">Membrane</keyword>
<keyword evidence="7" id="KW-0448">Lipopolysaccharide biosynthesis</keyword>
<evidence type="ECO:0000256" key="1">
    <source>
        <dbReference type="ARBA" id="ARBA00004515"/>
    </source>
</evidence>
<dbReference type="Proteomes" id="UP000318405">
    <property type="component" value="Unassembled WGS sequence"/>
</dbReference>
<dbReference type="EMBL" id="VLTJ01000042">
    <property type="protein sequence ID" value="TSH89158.1"/>
    <property type="molecule type" value="Genomic_DNA"/>
</dbReference>
<evidence type="ECO:0000256" key="12">
    <source>
        <dbReference type="ARBA" id="ARBA00044330"/>
    </source>
</evidence>
<dbReference type="GO" id="GO:0008713">
    <property type="term" value="F:ADP-heptose-lipopolysaccharide heptosyltransferase activity"/>
    <property type="evidence" value="ECO:0007669"/>
    <property type="project" value="TreeGrafter"/>
</dbReference>
<evidence type="ECO:0000256" key="10">
    <source>
        <dbReference type="ARBA" id="ARBA00044041"/>
    </source>
</evidence>
<evidence type="ECO:0000256" key="6">
    <source>
        <dbReference type="ARBA" id="ARBA00022679"/>
    </source>
</evidence>
<keyword evidence="6 14" id="KW-0808">Transferase</keyword>
<evidence type="ECO:0000256" key="13">
    <source>
        <dbReference type="ARBA" id="ARBA00049201"/>
    </source>
</evidence>
<comment type="caution">
    <text evidence="14">The sequence shown here is derived from an EMBL/GenBank/DDBJ whole genome shotgun (WGS) entry which is preliminary data.</text>
</comment>
<comment type="catalytic activity">
    <reaction evidence="13">
        <text>an alpha-Kdo-(2-&gt;4)-alpha-Kdo-(2-&gt;6)-lipid A + ADP-L-glycero-beta-D-manno-heptose = an L-alpha-D-Hep-(1-&gt;5)-[alpha-Kdo-(2-&gt;4)]-alpha-Kdo-(2-&gt;6)-lipid A + ADP + H(+)</text>
        <dbReference type="Rhea" id="RHEA:74067"/>
        <dbReference type="ChEBI" id="CHEBI:15378"/>
        <dbReference type="ChEBI" id="CHEBI:61506"/>
        <dbReference type="ChEBI" id="CHEBI:176431"/>
        <dbReference type="ChEBI" id="CHEBI:193068"/>
        <dbReference type="ChEBI" id="CHEBI:456216"/>
        <dbReference type="EC" id="2.4.99.23"/>
    </reaction>
</comment>
<evidence type="ECO:0000256" key="4">
    <source>
        <dbReference type="ARBA" id="ARBA00022519"/>
    </source>
</evidence>
<evidence type="ECO:0000256" key="7">
    <source>
        <dbReference type="ARBA" id="ARBA00022985"/>
    </source>
</evidence>
<name>A0A556A8E0_9BURK</name>
<keyword evidence="5" id="KW-0328">Glycosyltransferase</keyword>
<dbReference type="SUPFAM" id="SSF53756">
    <property type="entry name" value="UDP-Glycosyltransferase/glycogen phosphorylase"/>
    <property type="match status" value="1"/>
</dbReference>
<comment type="subcellular location">
    <subcellularLocation>
        <location evidence="1">Cell inner membrane</location>
        <topology evidence="1">Peripheral membrane protein</topology>
        <orientation evidence="1">Cytoplasmic side</orientation>
    </subcellularLocation>
</comment>
<dbReference type="InterPro" id="IPR011908">
    <property type="entry name" value="LipoPS_heptosylTferase-I"/>
</dbReference>